<name>A0A395R1H8_9PSED</name>
<evidence type="ECO:0000313" key="5">
    <source>
        <dbReference type="EMBL" id="RGP53986.1"/>
    </source>
</evidence>
<dbReference type="InterPro" id="IPR005318">
    <property type="entry name" value="OM_porin_bac"/>
</dbReference>
<accession>A0A395R1H8</accession>
<dbReference type="GO" id="GO:0015288">
    <property type="term" value="F:porin activity"/>
    <property type="evidence" value="ECO:0007669"/>
    <property type="project" value="TreeGrafter"/>
</dbReference>
<dbReference type="GO" id="GO:0016020">
    <property type="term" value="C:membrane"/>
    <property type="evidence" value="ECO:0007669"/>
    <property type="project" value="InterPro"/>
</dbReference>
<dbReference type="InterPro" id="IPR023614">
    <property type="entry name" value="Porin_dom_sf"/>
</dbReference>
<keyword evidence="3 4" id="KW-0732">Signal</keyword>
<protein>
    <submittedName>
        <fullName evidence="5">Porin</fullName>
    </submittedName>
</protein>
<feature type="chain" id="PRO_5017227856" evidence="4">
    <location>
        <begin position="29"/>
        <end position="419"/>
    </location>
</feature>
<evidence type="ECO:0000256" key="1">
    <source>
        <dbReference type="ARBA" id="ARBA00009075"/>
    </source>
</evidence>
<organism evidence="5 6">
    <name type="scientific">Pseudomonas abyssi</name>
    <dbReference type="NCBI Taxonomy" id="170540"/>
    <lineage>
        <taxon>Bacteria</taxon>
        <taxon>Pseudomonadati</taxon>
        <taxon>Pseudomonadota</taxon>
        <taxon>Gammaproteobacteria</taxon>
        <taxon>Pseudomonadales</taxon>
        <taxon>Pseudomonadaceae</taxon>
        <taxon>Pseudomonas</taxon>
    </lineage>
</organism>
<dbReference type="FunFam" id="2.40.160.10:FF:000008">
    <property type="entry name" value="OprD family porin"/>
    <property type="match status" value="1"/>
</dbReference>
<keyword evidence="6" id="KW-1185">Reference proteome</keyword>
<evidence type="ECO:0000256" key="4">
    <source>
        <dbReference type="SAM" id="SignalP"/>
    </source>
</evidence>
<dbReference type="Pfam" id="PF03573">
    <property type="entry name" value="OprD"/>
    <property type="match status" value="1"/>
</dbReference>
<feature type="signal peptide" evidence="4">
    <location>
        <begin position="1"/>
        <end position="28"/>
    </location>
</feature>
<evidence type="ECO:0000256" key="3">
    <source>
        <dbReference type="ARBA" id="ARBA00022729"/>
    </source>
</evidence>
<gene>
    <name evidence="5" type="ORF">ASB58_13500</name>
</gene>
<sequence>MLKNKNSRLASASLMTIAALACSQPALAEFIQDSEASLELRNIYLNRDFREGTGQSKRDEWAQGFLLKFQSGYTSGPIGFGVDALGMLGIKLDSSPDRVNTGLLPTHDDGRAADEFSHLGMTAKAKVSETVLSVGTHLQPLPVLKPNNGRIIPQTFDGVMLTSNDIGNLTFKLGRFDDVKQRNSSDFQGLQLNNKNSRFAGAVEADHFSFIGADAPLGENLTATWYSAELDDVYRQHYLGAKYQHALPEGSLKLDTRLFTASDIGQSLGGDVDNRAISTMLSYSLPNHTFSLAWQKMMGNTGFAYVNGTDPFLVNFSQLNDFANPDEQSWQMRYDFNFAGVGIPGLTFMTRYVRGSGAEVIGSTQTGQEWERNSEMRYDFQSGPLKNLFVRYRNASFRSSFARDTDENRVILGYTIPLL</sequence>
<evidence type="ECO:0000313" key="6">
    <source>
        <dbReference type="Proteomes" id="UP000265411"/>
    </source>
</evidence>
<dbReference type="PANTHER" id="PTHR34596">
    <property type="entry name" value="CHITOPORIN"/>
    <property type="match status" value="1"/>
</dbReference>
<comment type="similarity">
    <text evidence="1">Belongs to the outer membrane porin (Opr) (TC 1.B.25) family.</text>
</comment>
<dbReference type="PROSITE" id="PS51257">
    <property type="entry name" value="PROKAR_LIPOPROTEIN"/>
    <property type="match status" value="1"/>
</dbReference>
<dbReference type="Gene3D" id="2.40.160.10">
    <property type="entry name" value="Porin"/>
    <property type="match status" value="1"/>
</dbReference>
<dbReference type="Proteomes" id="UP000265411">
    <property type="component" value="Unassembled WGS sequence"/>
</dbReference>
<reference evidence="5 6" key="1">
    <citation type="journal article" date="2018" name="Syst. Appl. Microbiol.">
        <title>Pseudomonas gallaeciensis sp. nov., isolated from crude-oil-contaminated intertidal sand samples after the Prestige oil spill.</title>
        <authorList>
            <person name="Mulet M."/>
            <person name="Sanchez D."/>
            <person name="Rodriguez A.C."/>
            <person name="Nogales B."/>
            <person name="Bosch R."/>
            <person name="Busquets A."/>
            <person name="Gomila M."/>
            <person name="Lalucat J."/>
            <person name="Garcia-Valdes E."/>
        </authorList>
    </citation>
    <scope>NUCLEOTIDE SEQUENCE [LARGE SCALE GENOMIC DNA]</scope>
    <source>
        <strain evidence="5 6">V113</strain>
    </source>
</reference>
<dbReference type="AlphaFoldDB" id="A0A395R1H8"/>
<dbReference type="PANTHER" id="PTHR34596:SF2">
    <property type="entry name" value="CHITOPORIN"/>
    <property type="match status" value="1"/>
</dbReference>
<comment type="caution">
    <text evidence="5">The sequence shown here is derived from an EMBL/GenBank/DDBJ whole genome shotgun (WGS) entry which is preliminary data.</text>
</comment>
<dbReference type="OrthoDB" id="6759120at2"/>
<dbReference type="EMBL" id="LMAZ01000004">
    <property type="protein sequence ID" value="RGP53986.1"/>
    <property type="molecule type" value="Genomic_DNA"/>
</dbReference>
<keyword evidence="2" id="KW-0813">Transport</keyword>
<proteinExistence type="inferred from homology"/>
<evidence type="ECO:0000256" key="2">
    <source>
        <dbReference type="ARBA" id="ARBA00022448"/>
    </source>
</evidence>
<dbReference type="RefSeq" id="WP_118131253.1">
    <property type="nucleotide sequence ID" value="NZ_LMAZ01000004.1"/>
</dbReference>